<accession>A0A162CV26</accession>
<keyword evidence="3" id="KW-1185">Reference proteome</keyword>
<keyword evidence="2" id="KW-0648">Protein biosynthesis</keyword>
<dbReference type="EMBL" id="LRGB01013176">
    <property type="protein sequence ID" value="KZR99603.1"/>
    <property type="molecule type" value="Genomic_DNA"/>
</dbReference>
<dbReference type="GO" id="GO:0003746">
    <property type="term" value="F:translation elongation factor activity"/>
    <property type="evidence" value="ECO:0007669"/>
    <property type="project" value="UniProtKB-KW"/>
</dbReference>
<feature type="region of interest" description="Disordered" evidence="1">
    <location>
        <begin position="1"/>
        <end position="169"/>
    </location>
</feature>
<organism evidence="2 3">
    <name type="scientific">Daphnia magna</name>
    <dbReference type="NCBI Taxonomy" id="35525"/>
    <lineage>
        <taxon>Eukaryota</taxon>
        <taxon>Metazoa</taxon>
        <taxon>Ecdysozoa</taxon>
        <taxon>Arthropoda</taxon>
        <taxon>Crustacea</taxon>
        <taxon>Branchiopoda</taxon>
        <taxon>Diplostraca</taxon>
        <taxon>Cladocera</taxon>
        <taxon>Anomopoda</taxon>
        <taxon>Daphniidae</taxon>
        <taxon>Daphnia</taxon>
    </lineage>
</organism>
<evidence type="ECO:0000256" key="1">
    <source>
        <dbReference type="SAM" id="MobiDB-lite"/>
    </source>
</evidence>
<reference evidence="2 3" key="1">
    <citation type="submission" date="2016-03" db="EMBL/GenBank/DDBJ databases">
        <title>EvidentialGene: Evidence-directed Construction of Genes on Genomes.</title>
        <authorList>
            <person name="Gilbert D.G."/>
            <person name="Choi J.-H."/>
            <person name="Mockaitis K."/>
            <person name="Colbourne J."/>
            <person name="Pfrender M."/>
        </authorList>
    </citation>
    <scope>NUCLEOTIDE SEQUENCE [LARGE SCALE GENOMIC DNA]</scope>
    <source>
        <strain evidence="2 3">Xinb3</strain>
        <tissue evidence="2">Complete organism</tissue>
    </source>
</reference>
<comment type="caution">
    <text evidence="2">The sequence shown here is derived from an EMBL/GenBank/DDBJ whole genome shotgun (WGS) entry which is preliminary data.</text>
</comment>
<feature type="compositionally biased region" description="Basic and acidic residues" evidence="1">
    <location>
        <begin position="42"/>
        <end position="80"/>
    </location>
</feature>
<protein>
    <submittedName>
        <fullName evidence="2">Elongation factor g</fullName>
    </submittedName>
</protein>
<feature type="non-terminal residue" evidence="2">
    <location>
        <position position="1"/>
    </location>
</feature>
<sequence length="169" mass="18960">VRSRRADREPQEPGKGFESWTPSRAVWSSRIHPGRGKGHHRQPAEWRAGRLPRGGREGHADLRFVPRSGLERKRLQDGRFDGLQGRLPQGFAGDPGADDGRGSRDPGRLRRLGDGRSVQPSRHGPGHGRHGRRWQDHQGRSSAVGNVRLLDDPAFRHPRPRHLHDGVQA</sequence>
<feature type="compositionally biased region" description="Basic and acidic residues" evidence="1">
    <location>
        <begin position="1"/>
        <end position="12"/>
    </location>
</feature>
<keyword evidence="2" id="KW-0251">Elongation factor</keyword>
<evidence type="ECO:0000313" key="3">
    <source>
        <dbReference type="Proteomes" id="UP000076858"/>
    </source>
</evidence>
<name>A0A162CV26_9CRUS</name>
<dbReference type="AlphaFoldDB" id="A0A162CV26"/>
<evidence type="ECO:0000313" key="2">
    <source>
        <dbReference type="EMBL" id="KZR99603.1"/>
    </source>
</evidence>
<proteinExistence type="predicted"/>
<dbReference type="Proteomes" id="UP000076858">
    <property type="component" value="Unassembled WGS sequence"/>
</dbReference>
<feature type="compositionally biased region" description="Basic and acidic residues" evidence="1">
    <location>
        <begin position="98"/>
        <end position="114"/>
    </location>
</feature>
<feature type="compositionally biased region" description="Basic residues" evidence="1">
    <location>
        <begin position="32"/>
        <end position="41"/>
    </location>
</feature>
<feature type="non-terminal residue" evidence="2">
    <location>
        <position position="169"/>
    </location>
</feature>
<gene>
    <name evidence="2" type="ORF">APZ42_004462</name>
</gene>